<dbReference type="EC" id="2.7.13.3" evidence="2"/>
<dbReference type="PANTHER" id="PTHR43304">
    <property type="entry name" value="PHYTOCHROME-LIKE PROTEIN CPH1"/>
    <property type="match status" value="1"/>
</dbReference>
<dbReference type="Gene3D" id="3.30.565.10">
    <property type="entry name" value="Histidine kinase-like ATPase, C-terminal domain"/>
    <property type="match status" value="1"/>
</dbReference>
<evidence type="ECO:0000313" key="9">
    <source>
        <dbReference type="EMBL" id="AWB65027.1"/>
    </source>
</evidence>
<dbReference type="InterPro" id="IPR003594">
    <property type="entry name" value="HATPase_dom"/>
</dbReference>
<evidence type="ECO:0000313" key="10">
    <source>
        <dbReference type="Proteomes" id="UP000244441"/>
    </source>
</evidence>
<dbReference type="PRINTS" id="PR00344">
    <property type="entry name" value="BCTRLSENSOR"/>
</dbReference>
<dbReference type="RefSeq" id="WP_108601106.1">
    <property type="nucleotide sequence ID" value="NZ_CP026604.1"/>
</dbReference>
<dbReference type="Pfam" id="PF13426">
    <property type="entry name" value="PAS_9"/>
    <property type="match status" value="1"/>
</dbReference>
<dbReference type="KEGG" id="cate:C2869_00580"/>
<reference evidence="9 10" key="1">
    <citation type="submission" date="2018-01" db="EMBL/GenBank/DDBJ databases">
        <title>Genome sequence of a Cantenovulum-like bacteria.</title>
        <authorList>
            <person name="Tan W.R."/>
            <person name="Lau N.-S."/>
            <person name="Go F."/>
            <person name="Amirul A.-A.A."/>
        </authorList>
    </citation>
    <scope>NUCLEOTIDE SEQUENCE [LARGE SCALE GENOMIC DNA]</scope>
    <source>
        <strain evidence="9 10">CCB-QB4</strain>
    </source>
</reference>
<dbReference type="SMART" id="SM00387">
    <property type="entry name" value="HATPase_c"/>
    <property type="match status" value="1"/>
</dbReference>
<dbReference type="Proteomes" id="UP000244441">
    <property type="component" value="Chromosome"/>
</dbReference>
<dbReference type="GO" id="GO:0005886">
    <property type="term" value="C:plasma membrane"/>
    <property type="evidence" value="ECO:0007669"/>
    <property type="project" value="UniProtKB-ARBA"/>
</dbReference>
<evidence type="ECO:0000259" key="6">
    <source>
        <dbReference type="PROSITE" id="PS50109"/>
    </source>
</evidence>
<dbReference type="PROSITE" id="PS50113">
    <property type="entry name" value="PAC"/>
    <property type="match status" value="1"/>
</dbReference>
<dbReference type="InterPro" id="IPR004358">
    <property type="entry name" value="Sig_transdc_His_kin-like_C"/>
</dbReference>
<dbReference type="PANTHER" id="PTHR43304:SF1">
    <property type="entry name" value="PAC DOMAIN-CONTAINING PROTEIN"/>
    <property type="match status" value="1"/>
</dbReference>
<dbReference type="SUPFAM" id="SSF55785">
    <property type="entry name" value="PYP-like sensor domain (PAS domain)"/>
    <property type="match status" value="2"/>
</dbReference>
<dbReference type="Gene3D" id="3.30.450.20">
    <property type="entry name" value="PAS domain"/>
    <property type="match status" value="2"/>
</dbReference>
<dbReference type="NCBIfam" id="TIGR00229">
    <property type="entry name" value="sensory_box"/>
    <property type="match status" value="2"/>
</dbReference>
<dbReference type="InterPro" id="IPR036890">
    <property type="entry name" value="HATPase_C_sf"/>
</dbReference>
<dbReference type="CDD" id="cd00130">
    <property type="entry name" value="PAS"/>
    <property type="match status" value="2"/>
</dbReference>
<evidence type="ECO:0000259" key="8">
    <source>
        <dbReference type="PROSITE" id="PS50113"/>
    </source>
</evidence>
<evidence type="ECO:0000256" key="2">
    <source>
        <dbReference type="ARBA" id="ARBA00012438"/>
    </source>
</evidence>
<dbReference type="InterPro" id="IPR013655">
    <property type="entry name" value="PAS_fold_3"/>
</dbReference>
<feature type="domain" description="PAC" evidence="8">
    <location>
        <begin position="96"/>
        <end position="148"/>
    </location>
</feature>
<dbReference type="InterPro" id="IPR003661">
    <property type="entry name" value="HisK_dim/P_dom"/>
</dbReference>
<organism evidence="9 10">
    <name type="scientific">Saccharobesus litoralis</name>
    <dbReference type="NCBI Taxonomy" id="2172099"/>
    <lineage>
        <taxon>Bacteria</taxon>
        <taxon>Pseudomonadati</taxon>
        <taxon>Pseudomonadota</taxon>
        <taxon>Gammaproteobacteria</taxon>
        <taxon>Alteromonadales</taxon>
        <taxon>Alteromonadaceae</taxon>
        <taxon>Saccharobesus</taxon>
    </lineage>
</organism>
<evidence type="ECO:0000259" key="7">
    <source>
        <dbReference type="PROSITE" id="PS50112"/>
    </source>
</evidence>
<dbReference type="GO" id="GO:0000155">
    <property type="term" value="F:phosphorelay sensor kinase activity"/>
    <property type="evidence" value="ECO:0007669"/>
    <property type="project" value="InterPro"/>
</dbReference>
<keyword evidence="10" id="KW-1185">Reference proteome</keyword>
<dbReference type="AlphaFoldDB" id="A0A2S0VLE9"/>
<name>A0A2S0VLE9_9ALTE</name>
<dbReference type="InterPro" id="IPR035965">
    <property type="entry name" value="PAS-like_dom_sf"/>
</dbReference>
<dbReference type="SMART" id="SM00086">
    <property type="entry name" value="PAC"/>
    <property type="match status" value="2"/>
</dbReference>
<dbReference type="Pfam" id="PF02518">
    <property type="entry name" value="HATPase_c"/>
    <property type="match status" value="1"/>
</dbReference>
<evidence type="ECO:0000256" key="3">
    <source>
        <dbReference type="ARBA" id="ARBA00022553"/>
    </source>
</evidence>
<feature type="domain" description="PAS" evidence="7">
    <location>
        <begin position="156"/>
        <end position="198"/>
    </location>
</feature>
<dbReference type="Gene3D" id="1.10.287.130">
    <property type="match status" value="1"/>
</dbReference>
<dbReference type="OrthoDB" id="9808408at2"/>
<dbReference type="EMBL" id="CP026604">
    <property type="protein sequence ID" value="AWB65027.1"/>
    <property type="molecule type" value="Genomic_DNA"/>
</dbReference>
<sequence>MDSNNSYLKKELYQLIKTDDRVFDFIQDACLDGFWYWDIEKPENEWMNDKFWHVLGYDPTDKKPLAAEWQNIINQDDLRVAMDNFNKHCADPGHSYDQVVRYKHKNGSTVWIRCRGFALRDQNNMPIRMIGSHIDITEQKLFEANLQNKNDELDQAFSQSEQLFELAPDANLMVDINGNIIKANQQATALFGYSNEEFNHLNIQQLLISSQNAQHADNIKHYFQTGGSRKMGAQRGKLQAVTKSGDIIFVEITLNLLDTAAGKLALATIRDVTDKEALIAKLEYQIAENKRLEQFAFAASHDLQEPLRKIISFSDSVESRISPLLNKDERVKYEFSRIIHSAERMRSMVSDIQRLSQIDSGKLHLSQCCLYDIVENVKLDLAMSINSSQAIINVESKANDFIADKNLITLLIENLVSNAIKFRNTDSTTIINIDQQDHHNLTSISVSDNGIGIAAKYKHMIFDAFFKLHPKSQFEGSGIGLATCKHIIEAHGGTIECRSELGHGTSFIFTLPQN</sequence>
<dbReference type="FunFam" id="3.30.565.10:FF:000006">
    <property type="entry name" value="Sensor histidine kinase WalK"/>
    <property type="match status" value="1"/>
</dbReference>
<dbReference type="Pfam" id="PF00512">
    <property type="entry name" value="HisKA"/>
    <property type="match status" value="1"/>
</dbReference>
<evidence type="ECO:0000256" key="4">
    <source>
        <dbReference type="ARBA" id="ARBA00022679"/>
    </source>
</evidence>
<keyword evidence="4" id="KW-0808">Transferase</keyword>
<dbReference type="InterPro" id="IPR005467">
    <property type="entry name" value="His_kinase_dom"/>
</dbReference>
<evidence type="ECO:0000256" key="1">
    <source>
        <dbReference type="ARBA" id="ARBA00000085"/>
    </source>
</evidence>
<evidence type="ECO:0000256" key="5">
    <source>
        <dbReference type="ARBA" id="ARBA00022777"/>
    </source>
</evidence>
<dbReference type="InterPro" id="IPR036097">
    <property type="entry name" value="HisK_dim/P_sf"/>
</dbReference>
<dbReference type="InterPro" id="IPR001610">
    <property type="entry name" value="PAC"/>
</dbReference>
<dbReference type="CDD" id="cd00082">
    <property type="entry name" value="HisKA"/>
    <property type="match status" value="1"/>
</dbReference>
<dbReference type="SUPFAM" id="SSF47384">
    <property type="entry name" value="Homodimeric domain of signal transducing histidine kinase"/>
    <property type="match status" value="1"/>
</dbReference>
<dbReference type="InterPro" id="IPR052162">
    <property type="entry name" value="Sensor_kinase/Photoreceptor"/>
</dbReference>
<proteinExistence type="predicted"/>
<dbReference type="PROSITE" id="PS50109">
    <property type="entry name" value="HIS_KIN"/>
    <property type="match status" value="1"/>
</dbReference>
<gene>
    <name evidence="9" type="ORF">C2869_00580</name>
</gene>
<feature type="domain" description="Histidine kinase" evidence="6">
    <location>
        <begin position="298"/>
        <end position="514"/>
    </location>
</feature>
<dbReference type="SUPFAM" id="SSF55874">
    <property type="entry name" value="ATPase domain of HSP90 chaperone/DNA topoisomerase II/histidine kinase"/>
    <property type="match status" value="1"/>
</dbReference>
<accession>A0A2S0VLE9</accession>
<dbReference type="Pfam" id="PF08447">
    <property type="entry name" value="PAS_3"/>
    <property type="match status" value="1"/>
</dbReference>
<dbReference type="InterPro" id="IPR000700">
    <property type="entry name" value="PAS-assoc_C"/>
</dbReference>
<dbReference type="PROSITE" id="PS50112">
    <property type="entry name" value="PAS"/>
    <property type="match status" value="1"/>
</dbReference>
<keyword evidence="5" id="KW-0418">Kinase</keyword>
<dbReference type="SMART" id="SM00091">
    <property type="entry name" value="PAS"/>
    <property type="match status" value="1"/>
</dbReference>
<protein>
    <recommendedName>
        <fullName evidence="2">histidine kinase</fullName>
        <ecNumber evidence="2">2.7.13.3</ecNumber>
    </recommendedName>
</protein>
<keyword evidence="3" id="KW-0597">Phosphoprotein</keyword>
<comment type="catalytic activity">
    <reaction evidence="1">
        <text>ATP + protein L-histidine = ADP + protein N-phospho-L-histidine.</text>
        <dbReference type="EC" id="2.7.13.3"/>
    </reaction>
</comment>
<dbReference type="InterPro" id="IPR000014">
    <property type="entry name" value="PAS"/>
</dbReference>
<dbReference type="SMART" id="SM00388">
    <property type="entry name" value="HisKA"/>
    <property type="match status" value="1"/>
</dbReference>